<dbReference type="AlphaFoldDB" id="A0A0F9BRM6"/>
<gene>
    <name evidence="1" type="ORF">LCGC14_2757420</name>
</gene>
<evidence type="ECO:0000313" key="1">
    <source>
        <dbReference type="EMBL" id="KKK87016.1"/>
    </source>
</evidence>
<protein>
    <submittedName>
        <fullName evidence="1">Uncharacterized protein</fullName>
    </submittedName>
</protein>
<dbReference type="EMBL" id="LAZR01050592">
    <property type="protein sequence ID" value="KKK87016.1"/>
    <property type="molecule type" value="Genomic_DNA"/>
</dbReference>
<organism evidence="1">
    <name type="scientific">marine sediment metagenome</name>
    <dbReference type="NCBI Taxonomy" id="412755"/>
    <lineage>
        <taxon>unclassified sequences</taxon>
        <taxon>metagenomes</taxon>
        <taxon>ecological metagenomes</taxon>
    </lineage>
</organism>
<sequence>KSKTKLKRMKKYHPEVKLVLFDADDYKDLKKWKRVIYGWED</sequence>
<feature type="non-terminal residue" evidence="1">
    <location>
        <position position="1"/>
    </location>
</feature>
<accession>A0A0F9BRM6</accession>
<proteinExistence type="predicted"/>
<name>A0A0F9BRM6_9ZZZZ</name>
<reference evidence="1" key="1">
    <citation type="journal article" date="2015" name="Nature">
        <title>Complex archaea that bridge the gap between prokaryotes and eukaryotes.</title>
        <authorList>
            <person name="Spang A."/>
            <person name="Saw J.H."/>
            <person name="Jorgensen S.L."/>
            <person name="Zaremba-Niedzwiedzka K."/>
            <person name="Martijn J."/>
            <person name="Lind A.E."/>
            <person name="van Eijk R."/>
            <person name="Schleper C."/>
            <person name="Guy L."/>
            <person name="Ettema T.J."/>
        </authorList>
    </citation>
    <scope>NUCLEOTIDE SEQUENCE</scope>
</reference>
<comment type="caution">
    <text evidence="1">The sequence shown here is derived from an EMBL/GenBank/DDBJ whole genome shotgun (WGS) entry which is preliminary data.</text>
</comment>